<evidence type="ECO:0000256" key="10">
    <source>
        <dbReference type="ARBA" id="ARBA00048567"/>
    </source>
</evidence>
<dbReference type="RefSeq" id="WP_261514478.1">
    <property type="nucleotide sequence ID" value="NZ_JAODNV010000006.1"/>
</dbReference>
<comment type="subcellular location">
    <subcellularLocation>
        <location evidence="11">Cytoplasm</location>
    </subcellularLocation>
</comment>
<keyword evidence="11" id="KW-0963">Cytoplasm</keyword>
<feature type="binding site" evidence="11">
    <location>
        <position position="81"/>
    </location>
    <ligand>
        <name>substrate</name>
    </ligand>
</feature>
<feature type="binding site" evidence="11">
    <location>
        <begin position="35"/>
        <end position="40"/>
    </location>
    <ligand>
        <name>ATP</name>
        <dbReference type="ChEBI" id="CHEBI:30616"/>
    </ligand>
</feature>
<evidence type="ECO:0000256" key="4">
    <source>
        <dbReference type="ARBA" id="ARBA00022605"/>
    </source>
</evidence>
<keyword evidence="8 11" id="KW-0067">ATP-binding</keyword>
<evidence type="ECO:0000313" key="12">
    <source>
        <dbReference type="EMBL" id="MCT8989619.1"/>
    </source>
</evidence>
<dbReference type="PANTHER" id="PTHR21087">
    <property type="entry name" value="SHIKIMATE KINASE"/>
    <property type="match status" value="1"/>
</dbReference>
<feature type="binding site" evidence="11">
    <location>
        <position position="160"/>
    </location>
    <ligand>
        <name>substrate</name>
    </ligand>
</feature>
<evidence type="ECO:0000256" key="9">
    <source>
        <dbReference type="ARBA" id="ARBA00023141"/>
    </source>
</evidence>
<keyword evidence="9 11" id="KW-0057">Aromatic amino acid biosynthesis</keyword>
<dbReference type="Pfam" id="PF01202">
    <property type="entry name" value="SKI"/>
    <property type="match status" value="1"/>
</dbReference>
<comment type="function">
    <text evidence="11">Catalyzes the specific phosphorylation of the 3-hydroxyl group of shikimic acid using ATP as a cosubstrate.</text>
</comment>
<dbReference type="CDD" id="cd00464">
    <property type="entry name" value="SK"/>
    <property type="match status" value="1"/>
</dbReference>
<comment type="catalytic activity">
    <reaction evidence="10 11">
        <text>shikimate + ATP = 3-phosphoshikimate + ADP + H(+)</text>
        <dbReference type="Rhea" id="RHEA:13121"/>
        <dbReference type="ChEBI" id="CHEBI:15378"/>
        <dbReference type="ChEBI" id="CHEBI:30616"/>
        <dbReference type="ChEBI" id="CHEBI:36208"/>
        <dbReference type="ChEBI" id="CHEBI:145989"/>
        <dbReference type="ChEBI" id="CHEBI:456216"/>
        <dbReference type="EC" id="2.7.1.71"/>
    </reaction>
</comment>
<comment type="caution">
    <text evidence="11">Lacks conserved residue(s) required for the propagation of feature annotation.</text>
</comment>
<dbReference type="InterPro" id="IPR027417">
    <property type="entry name" value="P-loop_NTPase"/>
</dbReference>
<evidence type="ECO:0000256" key="2">
    <source>
        <dbReference type="ARBA" id="ARBA00006997"/>
    </source>
</evidence>
<keyword evidence="6 11" id="KW-0547">Nucleotide-binding</keyword>
<dbReference type="Proteomes" id="UP001149009">
    <property type="component" value="Unassembled WGS sequence"/>
</dbReference>
<dbReference type="Gene3D" id="3.40.50.300">
    <property type="entry name" value="P-loop containing nucleotide triphosphate hydrolases"/>
    <property type="match status" value="1"/>
</dbReference>
<evidence type="ECO:0000256" key="7">
    <source>
        <dbReference type="ARBA" id="ARBA00022777"/>
    </source>
</evidence>
<dbReference type="GO" id="GO:0008652">
    <property type="term" value="P:amino acid biosynthetic process"/>
    <property type="evidence" value="ECO:0007669"/>
    <property type="project" value="UniProtKB-KW"/>
</dbReference>
<protein>
    <recommendedName>
        <fullName evidence="3 11">Shikimate kinase</fullName>
        <shortName evidence="11">SK</shortName>
        <ecNumber evidence="3 11">2.7.1.71</ecNumber>
    </recommendedName>
</protein>
<dbReference type="HAMAP" id="MF_00109">
    <property type="entry name" value="Shikimate_kinase"/>
    <property type="match status" value="1"/>
</dbReference>
<dbReference type="AlphaFoldDB" id="A0A9X2X6W0"/>
<feature type="binding site" evidence="11">
    <location>
        <position position="39"/>
    </location>
    <ligand>
        <name>Mg(2+)</name>
        <dbReference type="ChEBI" id="CHEBI:18420"/>
    </ligand>
</feature>
<dbReference type="NCBIfam" id="NF010552">
    <property type="entry name" value="PRK13946.1"/>
    <property type="match status" value="1"/>
</dbReference>
<sequence length="204" mass="22878">MTSSDKADITETLPDIPALLERLGRRNLVFVGLMGAGKTVIGRKVADMLELPFADSDQEIESVSRMTIPELFATYGEDEFRALERRVIARLLEDGPQVLSTGGGAFMNEETRCAIAQHGVSIWLKADLNTLMHRVTKRKNRPLLNTEDPRAVMQRLMEIRYPIYEQADVTVQTRDEPKEVIATEVVESLALFLKKGMECTKAAQ</sequence>
<dbReference type="GO" id="GO:0005524">
    <property type="term" value="F:ATP binding"/>
    <property type="evidence" value="ECO:0007669"/>
    <property type="project" value="UniProtKB-UniRule"/>
</dbReference>
<evidence type="ECO:0000256" key="1">
    <source>
        <dbReference type="ARBA" id="ARBA00004842"/>
    </source>
</evidence>
<dbReference type="GO" id="GO:0005829">
    <property type="term" value="C:cytosol"/>
    <property type="evidence" value="ECO:0007669"/>
    <property type="project" value="TreeGrafter"/>
</dbReference>
<feature type="binding site" evidence="11">
    <location>
        <position position="141"/>
    </location>
    <ligand>
        <name>ATP</name>
        <dbReference type="ChEBI" id="CHEBI:30616"/>
    </ligand>
</feature>
<dbReference type="GO" id="GO:0004765">
    <property type="term" value="F:shikimate kinase activity"/>
    <property type="evidence" value="ECO:0007669"/>
    <property type="project" value="UniProtKB-UniRule"/>
</dbReference>
<evidence type="ECO:0000256" key="5">
    <source>
        <dbReference type="ARBA" id="ARBA00022679"/>
    </source>
</evidence>
<keyword evidence="13" id="KW-1185">Reference proteome</keyword>
<dbReference type="SUPFAM" id="SSF52540">
    <property type="entry name" value="P-loop containing nucleoside triphosphate hydrolases"/>
    <property type="match status" value="1"/>
</dbReference>
<dbReference type="GO" id="GO:0000287">
    <property type="term" value="F:magnesium ion binding"/>
    <property type="evidence" value="ECO:0007669"/>
    <property type="project" value="UniProtKB-UniRule"/>
</dbReference>
<dbReference type="InterPro" id="IPR000623">
    <property type="entry name" value="Shikimate_kinase/TSH1"/>
</dbReference>
<dbReference type="PRINTS" id="PR01100">
    <property type="entry name" value="SHIKIMTKNASE"/>
</dbReference>
<keyword evidence="4 11" id="KW-0028">Amino-acid biosynthesis</keyword>
<evidence type="ECO:0000256" key="6">
    <source>
        <dbReference type="ARBA" id="ARBA00022741"/>
    </source>
</evidence>
<organism evidence="12 13">
    <name type="scientific">Chelativorans petroleitrophicus</name>
    <dbReference type="NCBI Taxonomy" id="2975484"/>
    <lineage>
        <taxon>Bacteria</taxon>
        <taxon>Pseudomonadati</taxon>
        <taxon>Pseudomonadota</taxon>
        <taxon>Alphaproteobacteria</taxon>
        <taxon>Hyphomicrobiales</taxon>
        <taxon>Phyllobacteriaceae</taxon>
        <taxon>Chelativorans</taxon>
    </lineage>
</organism>
<dbReference type="PANTHER" id="PTHR21087:SF16">
    <property type="entry name" value="SHIKIMATE KINASE 1, CHLOROPLASTIC"/>
    <property type="match status" value="1"/>
</dbReference>
<feature type="binding site" evidence="11">
    <location>
        <position position="57"/>
    </location>
    <ligand>
        <name>substrate</name>
    </ligand>
</feature>
<feature type="binding site" evidence="11">
    <location>
        <position position="103"/>
    </location>
    <ligand>
        <name>substrate</name>
    </ligand>
</feature>
<evidence type="ECO:0000313" key="13">
    <source>
        <dbReference type="Proteomes" id="UP001149009"/>
    </source>
</evidence>
<comment type="caution">
    <text evidence="12">The sequence shown here is derived from an EMBL/GenBank/DDBJ whole genome shotgun (WGS) entry which is preliminary data.</text>
</comment>
<evidence type="ECO:0000256" key="3">
    <source>
        <dbReference type="ARBA" id="ARBA00012154"/>
    </source>
</evidence>
<keyword evidence="11" id="KW-0460">Magnesium</keyword>
<accession>A0A9X2X6W0</accession>
<comment type="cofactor">
    <cofactor evidence="11">
        <name>Mg(2+)</name>
        <dbReference type="ChEBI" id="CHEBI:18420"/>
    </cofactor>
    <text evidence="11">Binds 1 Mg(2+) ion per subunit.</text>
</comment>
<proteinExistence type="inferred from homology"/>
<dbReference type="InterPro" id="IPR031322">
    <property type="entry name" value="Shikimate/glucono_kinase"/>
</dbReference>
<comment type="subunit">
    <text evidence="11">Monomer.</text>
</comment>
<dbReference type="InterPro" id="IPR023000">
    <property type="entry name" value="Shikimate_kinase_CS"/>
</dbReference>
<reference evidence="12" key="1">
    <citation type="submission" date="2022-08" db="EMBL/GenBank/DDBJ databases">
        <title>Chelativorans sichuanense sp. nov., a paraffin oil-degrading bacterium isolated from a mixture of oil-based drill cuttings and paddy soil.</title>
        <authorList>
            <person name="Yu J."/>
            <person name="Liu H."/>
            <person name="Chen Q."/>
        </authorList>
    </citation>
    <scope>NUCLEOTIDE SEQUENCE</scope>
    <source>
        <strain evidence="12">SCAU 2101</strain>
    </source>
</reference>
<comment type="similarity">
    <text evidence="2 11">Belongs to the shikimate kinase family.</text>
</comment>
<gene>
    <name evidence="11" type="primary">aroK</name>
    <name evidence="12" type="ORF">NYR54_04810</name>
</gene>
<dbReference type="PROSITE" id="PS01128">
    <property type="entry name" value="SHIKIMATE_KINASE"/>
    <property type="match status" value="1"/>
</dbReference>
<dbReference type="EMBL" id="JAODNV010000006">
    <property type="protein sequence ID" value="MCT8989619.1"/>
    <property type="molecule type" value="Genomic_DNA"/>
</dbReference>
<dbReference type="GO" id="GO:0009423">
    <property type="term" value="P:chorismate biosynthetic process"/>
    <property type="evidence" value="ECO:0007669"/>
    <property type="project" value="UniProtKB-UniRule"/>
</dbReference>
<keyword evidence="7 11" id="KW-0418">Kinase</keyword>
<keyword evidence="5 11" id="KW-0808">Transferase</keyword>
<dbReference type="GO" id="GO:0009073">
    <property type="term" value="P:aromatic amino acid family biosynthetic process"/>
    <property type="evidence" value="ECO:0007669"/>
    <property type="project" value="UniProtKB-KW"/>
</dbReference>
<keyword evidence="11" id="KW-0479">Metal-binding</keyword>
<name>A0A9X2X6W0_9HYPH</name>
<evidence type="ECO:0000256" key="8">
    <source>
        <dbReference type="ARBA" id="ARBA00022840"/>
    </source>
</evidence>
<dbReference type="EC" id="2.7.1.71" evidence="3 11"/>
<evidence type="ECO:0000256" key="11">
    <source>
        <dbReference type="HAMAP-Rule" id="MF_00109"/>
    </source>
</evidence>
<comment type="pathway">
    <text evidence="1 11">Metabolic intermediate biosynthesis; chorismate biosynthesis; chorismate from D-erythrose 4-phosphate and phosphoenolpyruvate: step 5/7.</text>
</comment>